<proteinExistence type="predicted"/>
<protein>
    <submittedName>
        <fullName evidence="2">Uncharacterized protein</fullName>
    </submittedName>
</protein>
<feature type="region of interest" description="Disordered" evidence="1">
    <location>
        <begin position="165"/>
        <end position="195"/>
    </location>
</feature>
<gene>
    <name evidence="2" type="ORF">CHYS00102_LOCUS14419</name>
</gene>
<dbReference type="EMBL" id="HBFR01020032">
    <property type="protein sequence ID" value="CAD8887221.1"/>
    <property type="molecule type" value="Transcribed_RNA"/>
</dbReference>
<name>A0A7S1BHB5_9STRA</name>
<sequence length="236" mass="25760">MDSGLRQAIFLLLTNSSKEEKARNVWRASVLNEMAGLVSIPNVATHFQPIMLPIQPADFSGLGSSCDVTLSITFMTIADISLEDTIITSAVLTAPAHIEAQYSPSKDLFQEIELKIDTDTFFSEIRKKTIIVVARLIALTNTIVDSCLQKACCVQSTLNAEVSSDEISDDSSDSSSQINLNSPKRARSLAHGNKRGCNKRDGCNFDIESHDLKAAEAILALSRARSCQKLKRKIVS</sequence>
<feature type="compositionally biased region" description="Basic residues" evidence="1">
    <location>
        <begin position="184"/>
        <end position="195"/>
    </location>
</feature>
<reference evidence="2" key="1">
    <citation type="submission" date="2021-01" db="EMBL/GenBank/DDBJ databases">
        <authorList>
            <person name="Corre E."/>
            <person name="Pelletier E."/>
            <person name="Niang G."/>
            <person name="Scheremetjew M."/>
            <person name="Finn R."/>
            <person name="Kale V."/>
            <person name="Holt S."/>
            <person name="Cochrane G."/>
            <person name="Meng A."/>
            <person name="Brown T."/>
            <person name="Cohen L."/>
        </authorList>
    </citation>
    <scope>NUCLEOTIDE SEQUENCE</scope>
    <source>
        <strain evidence="2">308</strain>
    </source>
</reference>
<evidence type="ECO:0000313" key="2">
    <source>
        <dbReference type="EMBL" id="CAD8887221.1"/>
    </source>
</evidence>
<organism evidence="2">
    <name type="scientific">Corethron hystrix</name>
    <dbReference type="NCBI Taxonomy" id="216773"/>
    <lineage>
        <taxon>Eukaryota</taxon>
        <taxon>Sar</taxon>
        <taxon>Stramenopiles</taxon>
        <taxon>Ochrophyta</taxon>
        <taxon>Bacillariophyta</taxon>
        <taxon>Coscinodiscophyceae</taxon>
        <taxon>Corethrophycidae</taxon>
        <taxon>Corethrales</taxon>
        <taxon>Corethraceae</taxon>
        <taxon>Corethron</taxon>
    </lineage>
</organism>
<evidence type="ECO:0000256" key="1">
    <source>
        <dbReference type="SAM" id="MobiDB-lite"/>
    </source>
</evidence>
<dbReference type="AlphaFoldDB" id="A0A7S1BHB5"/>
<accession>A0A7S1BHB5</accession>